<keyword evidence="2" id="KW-1185">Reference proteome</keyword>
<comment type="caution">
    <text evidence="1">The sequence shown here is derived from an EMBL/GenBank/DDBJ whole genome shotgun (WGS) entry which is preliminary data.</text>
</comment>
<proteinExistence type="predicted"/>
<name>A0A6I2MG71_9FLAO</name>
<reference evidence="1 2" key="1">
    <citation type="submission" date="2019-11" db="EMBL/GenBank/DDBJ databases">
        <title>Maribacter lutea sp. nov., a marine bacterium isolated from intertidal sand.</title>
        <authorList>
            <person name="Liu A."/>
        </authorList>
    </citation>
    <scope>NUCLEOTIDE SEQUENCE [LARGE SCALE GENOMIC DNA]</scope>
    <source>
        <strain evidence="1 2">RZ05</strain>
    </source>
</reference>
<organism evidence="1 2">
    <name type="scientific">Maribacter luteus</name>
    <dbReference type="NCBI Taxonomy" id="2594478"/>
    <lineage>
        <taxon>Bacteria</taxon>
        <taxon>Pseudomonadati</taxon>
        <taxon>Bacteroidota</taxon>
        <taxon>Flavobacteriia</taxon>
        <taxon>Flavobacteriales</taxon>
        <taxon>Flavobacteriaceae</taxon>
        <taxon>Maribacter</taxon>
    </lineage>
</organism>
<accession>A0A6I2MG71</accession>
<sequence>MNKTLVANKYLEHLENGDIKKVIDLFHENGIVDSPIYGIKKADFFYRELNNDTSNSKLHLQGIFEQNNSNNIALYFTYEWTLKSNKIVEFDVVDIIELDPDNKIKKLKIIYDTVVARKLVNELNEQNE</sequence>
<dbReference type="EMBL" id="WKJH01000001">
    <property type="protein sequence ID" value="MRX62861.1"/>
    <property type="molecule type" value="Genomic_DNA"/>
</dbReference>
<dbReference type="SUPFAM" id="SSF54427">
    <property type="entry name" value="NTF2-like"/>
    <property type="match status" value="1"/>
</dbReference>
<dbReference type="InterPro" id="IPR032710">
    <property type="entry name" value="NTF2-like_dom_sf"/>
</dbReference>
<dbReference type="Gene3D" id="3.10.450.50">
    <property type="match status" value="1"/>
</dbReference>
<dbReference type="AlphaFoldDB" id="A0A6I2MG71"/>
<dbReference type="OrthoDB" id="459617at2"/>
<evidence type="ECO:0000313" key="2">
    <source>
        <dbReference type="Proteomes" id="UP000443153"/>
    </source>
</evidence>
<evidence type="ECO:0000313" key="1">
    <source>
        <dbReference type="EMBL" id="MRX62861.1"/>
    </source>
</evidence>
<gene>
    <name evidence="1" type="ORF">GJ691_01655</name>
</gene>
<protein>
    <submittedName>
        <fullName evidence="1">Nuclear transport factor 2 family protein</fullName>
    </submittedName>
</protein>
<dbReference type="Proteomes" id="UP000443153">
    <property type="component" value="Unassembled WGS sequence"/>
</dbReference>